<proteinExistence type="predicted"/>
<reference evidence="2" key="1">
    <citation type="submission" date="2016-02" db="EMBL/GenBank/DDBJ databases">
        <title>WGS assembly of Manihot esculenta.</title>
        <authorList>
            <person name="Bredeson J.V."/>
            <person name="Prochnik S.E."/>
            <person name="Lyons J.B."/>
            <person name="Schmutz J."/>
            <person name="Grimwood J."/>
            <person name="Vrebalov J."/>
            <person name="Bart R.S."/>
            <person name="Amuge T."/>
            <person name="Ferguson M.E."/>
            <person name="Green R."/>
            <person name="Putnam N."/>
            <person name="Stites J."/>
            <person name="Rounsley S."/>
            <person name="Rokhsar D.S."/>
        </authorList>
    </citation>
    <scope>NUCLEOTIDE SEQUENCE [LARGE SCALE GENOMIC DNA]</scope>
    <source>
        <tissue evidence="2">Leaf</tissue>
    </source>
</reference>
<accession>A0A2C9U122</accession>
<dbReference type="AlphaFoldDB" id="A0A2C9U122"/>
<protein>
    <recommendedName>
        <fullName evidence="3">Transducin/WD40 repeat-like superfamily protein</fullName>
    </recommendedName>
</protein>
<sequence length="320" mass="37141">MAYYHNDGLEYVGDDYYDVVDFEDNPFLEPETQRDADLDSVDSDFDDDFELSKPKTDTSAVEARNGKDIQGIPWERLNFTRDKYRETRLKQYKNYENLSRSREELDKVCLQVEKGKTFYEFQFNTRLVKSTILHFQLRNLLWATSKHDVYLMQNYSVMHWSSLLRRGKEVLNVAKPIAPNLKQPRSSSESLSRVQISTMAVKENWLVAGGFQGELICKHLSQPGVEFCTKVTTDENAITNAVDIYRNQNGLMRITTANNDALVRVYDAESFACVNRFSFDWSINVSALHEREFLELDSGILVIYLMLTLLVELLFSEHLC</sequence>
<evidence type="ECO:0000256" key="1">
    <source>
        <dbReference type="SAM" id="MobiDB-lite"/>
    </source>
</evidence>
<dbReference type="PANTHER" id="PTHR43991">
    <property type="entry name" value="WD REPEAT PROTEIN (AFU_ORTHOLOGUE AFUA_8G05640)-RELATED"/>
    <property type="match status" value="1"/>
</dbReference>
<organism evidence="2">
    <name type="scientific">Manihot esculenta</name>
    <name type="common">Cassava</name>
    <name type="synonym">Jatropha manihot</name>
    <dbReference type="NCBI Taxonomy" id="3983"/>
    <lineage>
        <taxon>Eukaryota</taxon>
        <taxon>Viridiplantae</taxon>
        <taxon>Streptophyta</taxon>
        <taxon>Embryophyta</taxon>
        <taxon>Tracheophyta</taxon>
        <taxon>Spermatophyta</taxon>
        <taxon>Magnoliopsida</taxon>
        <taxon>eudicotyledons</taxon>
        <taxon>Gunneridae</taxon>
        <taxon>Pentapetalae</taxon>
        <taxon>rosids</taxon>
        <taxon>fabids</taxon>
        <taxon>Malpighiales</taxon>
        <taxon>Euphorbiaceae</taxon>
        <taxon>Crotonoideae</taxon>
        <taxon>Manihoteae</taxon>
        <taxon>Manihot</taxon>
    </lineage>
</organism>
<dbReference type="EMBL" id="CM004404">
    <property type="protein sequence ID" value="OAY23319.1"/>
    <property type="molecule type" value="Genomic_DNA"/>
</dbReference>
<gene>
    <name evidence="2" type="ORF">MANES_18G069100</name>
</gene>
<evidence type="ECO:0000313" key="2">
    <source>
        <dbReference type="EMBL" id="OAY23319.1"/>
    </source>
</evidence>
<feature type="region of interest" description="Disordered" evidence="1">
    <location>
        <begin position="31"/>
        <end position="57"/>
    </location>
</feature>
<feature type="compositionally biased region" description="Acidic residues" evidence="1">
    <location>
        <begin position="38"/>
        <end position="49"/>
    </location>
</feature>
<evidence type="ECO:0008006" key="3">
    <source>
        <dbReference type="Google" id="ProtNLM"/>
    </source>
</evidence>
<name>A0A2C9U122_MANES</name>
<dbReference type="PANTHER" id="PTHR43991:SF12">
    <property type="entry name" value="WD REPEAT PROTEIN (AFU_ORTHOLOGUE AFUA_8G05640)"/>
    <property type="match status" value="1"/>
</dbReference>